<feature type="domain" description="BZIP" evidence="2">
    <location>
        <begin position="12"/>
        <end position="27"/>
    </location>
</feature>
<sequence>MPEQSSEDLRERRRRQNRESQQRWRQRHKKSHSNQSRPRTCAEDDLHGSSTLLSPLSSLPPDFFPEPHVISDRVDYKTSWIHKQPAAAAVEGLPLEPWHMGFPPTGGDDIVDGASHNPSEVLTNKVIEAYSNSQSYMHNDGAGGYPPCSGPFSQLELSLIKENGVESSGLSRGLSSSIQALGGGHLEDNEHNCFSSMIKMEPESHTNDLPSPAEVAINEVQELYNMGVKVGFLKRDDRVHEYLVGMKRVYHRAPYLKDGECQACCCCFSGNGAPE</sequence>
<evidence type="ECO:0000256" key="1">
    <source>
        <dbReference type="SAM" id="MobiDB-lite"/>
    </source>
</evidence>
<feature type="compositionally biased region" description="Basic and acidic residues" evidence="1">
    <location>
        <begin position="7"/>
        <end position="22"/>
    </location>
</feature>
<proteinExistence type="predicted"/>
<dbReference type="AlphaFoldDB" id="A0A9P7NC71"/>
<reference evidence="3" key="1">
    <citation type="journal article" date="2020" name="bioRxiv">
        <title>Whole genome comparisons of ergot fungi reveals the divergence and evolution of species within the genus Claviceps are the result of varying mechanisms driving genome evolution and host range expansion.</title>
        <authorList>
            <person name="Wyka S.A."/>
            <person name="Mondo S.J."/>
            <person name="Liu M."/>
            <person name="Dettman J."/>
            <person name="Nalam V."/>
            <person name="Broders K.D."/>
        </authorList>
    </citation>
    <scope>NUCLEOTIDE SEQUENCE</scope>
    <source>
        <strain evidence="3">CCC 602</strain>
    </source>
</reference>
<protein>
    <recommendedName>
        <fullName evidence="2">BZIP domain-containing protein</fullName>
    </recommendedName>
</protein>
<evidence type="ECO:0000259" key="2">
    <source>
        <dbReference type="PROSITE" id="PS00036"/>
    </source>
</evidence>
<gene>
    <name evidence="3" type="ORF">E4U43_007933</name>
</gene>
<evidence type="ECO:0000313" key="3">
    <source>
        <dbReference type="EMBL" id="KAG6012122.1"/>
    </source>
</evidence>
<comment type="caution">
    <text evidence="3">The sequence shown here is derived from an EMBL/GenBank/DDBJ whole genome shotgun (WGS) entry which is preliminary data.</text>
</comment>
<name>A0A9P7NC71_9HYPO</name>
<organism evidence="3 4">
    <name type="scientific">Claviceps pusilla</name>
    <dbReference type="NCBI Taxonomy" id="123648"/>
    <lineage>
        <taxon>Eukaryota</taxon>
        <taxon>Fungi</taxon>
        <taxon>Dikarya</taxon>
        <taxon>Ascomycota</taxon>
        <taxon>Pezizomycotina</taxon>
        <taxon>Sordariomycetes</taxon>
        <taxon>Hypocreomycetidae</taxon>
        <taxon>Hypocreales</taxon>
        <taxon>Clavicipitaceae</taxon>
        <taxon>Claviceps</taxon>
    </lineage>
</organism>
<dbReference type="Proteomes" id="UP000748025">
    <property type="component" value="Unassembled WGS sequence"/>
</dbReference>
<accession>A0A9P7NC71</accession>
<keyword evidence="4" id="KW-1185">Reference proteome</keyword>
<evidence type="ECO:0000313" key="4">
    <source>
        <dbReference type="Proteomes" id="UP000748025"/>
    </source>
</evidence>
<feature type="compositionally biased region" description="Low complexity" evidence="1">
    <location>
        <begin position="49"/>
        <end position="61"/>
    </location>
</feature>
<dbReference type="InterPro" id="IPR004827">
    <property type="entry name" value="bZIP"/>
</dbReference>
<dbReference type="EMBL" id="SRPW01000782">
    <property type="protein sequence ID" value="KAG6012122.1"/>
    <property type="molecule type" value="Genomic_DNA"/>
</dbReference>
<dbReference type="PROSITE" id="PS00036">
    <property type="entry name" value="BZIP_BASIC"/>
    <property type="match status" value="1"/>
</dbReference>
<feature type="region of interest" description="Disordered" evidence="1">
    <location>
        <begin position="1"/>
        <end position="61"/>
    </location>
</feature>
<dbReference type="OrthoDB" id="3436323at2759"/>
<dbReference type="GO" id="GO:0003700">
    <property type="term" value="F:DNA-binding transcription factor activity"/>
    <property type="evidence" value="ECO:0007669"/>
    <property type="project" value="InterPro"/>
</dbReference>